<feature type="transmembrane region" description="Helical" evidence="1">
    <location>
        <begin position="393"/>
        <end position="410"/>
    </location>
</feature>
<organism evidence="4 5">
    <name type="scientific">Salinimonas sediminis</name>
    <dbReference type="NCBI Taxonomy" id="2303538"/>
    <lineage>
        <taxon>Bacteria</taxon>
        <taxon>Pseudomonadati</taxon>
        <taxon>Pseudomonadota</taxon>
        <taxon>Gammaproteobacteria</taxon>
        <taxon>Alteromonadales</taxon>
        <taxon>Alteromonadaceae</taxon>
        <taxon>Alteromonas/Salinimonas group</taxon>
        <taxon>Salinimonas</taxon>
    </lineage>
</organism>
<feature type="domain" description="GGDEF" evidence="3">
    <location>
        <begin position="453"/>
        <end position="585"/>
    </location>
</feature>
<dbReference type="PANTHER" id="PTHR44757">
    <property type="entry name" value="DIGUANYLATE CYCLASE DGCP"/>
    <property type="match status" value="1"/>
</dbReference>
<evidence type="ECO:0000313" key="5">
    <source>
        <dbReference type="Proteomes" id="UP000262073"/>
    </source>
</evidence>
<dbReference type="InterPro" id="IPR000160">
    <property type="entry name" value="GGDEF_dom"/>
</dbReference>
<dbReference type="Pfam" id="PF00563">
    <property type="entry name" value="EAL"/>
    <property type="match status" value="1"/>
</dbReference>
<dbReference type="Gene3D" id="3.30.70.270">
    <property type="match status" value="1"/>
</dbReference>
<dbReference type="NCBIfam" id="TIGR00254">
    <property type="entry name" value="GGDEF"/>
    <property type="match status" value="1"/>
</dbReference>
<dbReference type="EMBL" id="CP031769">
    <property type="protein sequence ID" value="AXR07310.1"/>
    <property type="molecule type" value="Genomic_DNA"/>
</dbReference>
<dbReference type="Gene3D" id="3.20.20.450">
    <property type="entry name" value="EAL domain"/>
    <property type="match status" value="1"/>
</dbReference>
<name>A0A346NP53_9ALTE</name>
<dbReference type="AlphaFoldDB" id="A0A346NP53"/>
<gene>
    <name evidence="4" type="ORF">D0Y50_13720</name>
</gene>
<feature type="transmembrane region" description="Helical" evidence="1">
    <location>
        <begin position="12"/>
        <end position="35"/>
    </location>
</feature>
<dbReference type="InterPro" id="IPR035919">
    <property type="entry name" value="EAL_sf"/>
</dbReference>
<accession>A0A346NP53</accession>
<dbReference type="InterPro" id="IPR052155">
    <property type="entry name" value="Biofilm_reg_signaling"/>
</dbReference>
<dbReference type="PROSITE" id="PS50883">
    <property type="entry name" value="EAL"/>
    <property type="match status" value="1"/>
</dbReference>
<reference evidence="4 5" key="1">
    <citation type="submission" date="2018-08" db="EMBL/GenBank/DDBJ databases">
        <title>Salinimonas sediminis sp. nov., a piezophilic bacterium isolated from a deep-sea sediment sample from the New Britain Trench.</title>
        <authorList>
            <person name="Cao J."/>
        </authorList>
    </citation>
    <scope>NUCLEOTIDE SEQUENCE [LARGE SCALE GENOMIC DNA]</scope>
    <source>
        <strain evidence="4 5">N102</strain>
    </source>
</reference>
<keyword evidence="1" id="KW-1133">Transmembrane helix</keyword>
<sequence length="845" mass="93987">MSILPMRSYTHSAFAASLFTGIIQFFAIISVLGMAERLLNPAALVAVIPLSSTLLSFFTAVFLALLRRPTPRWLWALWLGAALLVFSIALWLSADNRIGAQVFADLYNPFALTLYVIGTLLLLLAMVLKTRFSVGFAATPCTPQLVTLVSLCIGLIVWHTASTKDVKHEQQNANNKSLLIGALLNKSLEDHTDALRRLKNRAEGIPEDAVLAMLAADFTYYSKDFEAIEGMILLDDALNVVKGDDFSLNFHQGGYLSTPGVSAWLKNTDQHVKFAANANTLRSAVPVLMITTKINSAAGSSYIVVALLNMNMLIEKRYVAHLSAYETYVELTPDMLYATNGEGENITSLEALLATYRYYTIEKVPIQDLVTHNVYSFLRNQNALQKHAVINQFIIWLSLLFTYIFILVSTKTQLLSRQSRQLQTLANVDELTGLLRRDALHRQLLSRAAHVHGSTGIVFVNLDGFSAVNNSLGHGLGDALLAQIAWRIEQHCTNATFIARYGNDEFVVYYENLSKATIEQQAQGLLTQIAEVYLLGEINIHLTASIGIALQDEPHQNIKLLIQQAQIAMGQAKRHGANQLCFYHNAMDEQYQQIVWIRGELQKALKRQALQVYYQPVYCIASNTIVGAESLVRWQHNGEFISPAVFIPVAEQTGQILQVGDAVCEKVLSDIAQNPALQAISIAINFSPQQFQQQRFLEKLTEQVTRRNIQPAQLTVEVTETVMTERTRIDPILRALIAEGFNVAIDDFGTGYSSLSYLSKQPANIIKIDRAFTLDAEQPGQEQGLLSSVINMCSELDKTIVVEGVETQAMLTYLRRFNNIRVQGYIYAAPMPLAELLVLLRQQAG</sequence>
<dbReference type="SUPFAM" id="SSF141868">
    <property type="entry name" value="EAL domain-like"/>
    <property type="match status" value="1"/>
</dbReference>
<keyword evidence="1" id="KW-0812">Transmembrane</keyword>
<dbReference type="Proteomes" id="UP000262073">
    <property type="component" value="Chromosome"/>
</dbReference>
<evidence type="ECO:0000313" key="4">
    <source>
        <dbReference type="EMBL" id="AXR07310.1"/>
    </source>
</evidence>
<dbReference type="PANTHER" id="PTHR44757:SF2">
    <property type="entry name" value="BIOFILM ARCHITECTURE MAINTENANCE PROTEIN MBAA"/>
    <property type="match status" value="1"/>
</dbReference>
<keyword evidence="5" id="KW-1185">Reference proteome</keyword>
<evidence type="ECO:0000259" key="3">
    <source>
        <dbReference type="PROSITE" id="PS50887"/>
    </source>
</evidence>
<feature type="transmembrane region" description="Helical" evidence="1">
    <location>
        <begin position="106"/>
        <end position="128"/>
    </location>
</feature>
<feature type="transmembrane region" description="Helical" evidence="1">
    <location>
        <begin position="41"/>
        <end position="66"/>
    </location>
</feature>
<evidence type="ECO:0000259" key="2">
    <source>
        <dbReference type="PROSITE" id="PS50883"/>
    </source>
</evidence>
<dbReference type="CDD" id="cd01949">
    <property type="entry name" value="GGDEF"/>
    <property type="match status" value="1"/>
</dbReference>
<dbReference type="InterPro" id="IPR001633">
    <property type="entry name" value="EAL_dom"/>
</dbReference>
<feature type="transmembrane region" description="Helical" evidence="1">
    <location>
        <begin position="135"/>
        <end position="158"/>
    </location>
</feature>
<dbReference type="KEGG" id="salm:D0Y50_13720"/>
<dbReference type="InterPro" id="IPR029787">
    <property type="entry name" value="Nucleotide_cyclase"/>
</dbReference>
<evidence type="ECO:0000256" key="1">
    <source>
        <dbReference type="SAM" id="Phobius"/>
    </source>
</evidence>
<dbReference type="SMART" id="SM00052">
    <property type="entry name" value="EAL"/>
    <property type="match status" value="1"/>
</dbReference>
<dbReference type="PROSITE" id="PS50887">
    <property type="entry name" value="GGDEF"/>
    <property type="match status" value="1"/>
</dbReference>
<dbReference type="InterPro" id="IPR043128">
    <property type="entry name" value="Rev_trsase/Diguanyl_cyclase"/>
</dbReference>
<dbReference type="Pfam" id="PF00990">
    <property type="entry name" value="GGDEF"/>
    <property type="match status" value="1"/>
</dbReference>
<dbReference type="CDD" id="cd01948">
    <property type="entry name" value="EAL"/>
    <property type="match status" value="1"/>
</dbReference>
<feature type="domain" description="EAL" evidence="2">
    <location>
        <begin position="594"/>
        <end position="844"/>
    </location>
</feature>
<proteinExistence type="predicted"/>
<feature type="transmembrane region" description="Helical" evidence="1">
    <location>
        <begin position="73"/>
        <end position="94"/>
    </location>
</feature>
<keyword evidence="1" id="KW-0472">Membrane</keyword>
<dbReference type="SMART" id="SM00267">
    <property type="entry name" value="GGDEF"/>
    <property type="match status" value="1"/>
</dbReference>
<protein>
    <submittedName>
        <fullName evidence="4">EAL domain-containing protein</fullName>
    </submittedName>
</protein>
<dbReference type="SUPFAM" id="SSF55073">
    <property type="entry name" value="Nucleotide cyclase"/>
    <property type="match status" value="1"/>
</dbReference>
<dbReference type="OrthoDB" id="6231285at2"/>